<feature type="transmembrane region" description="Helical" evidence="1">
    <location>
        <begin position="74"/>
        <end position="102"/>
    </location>
</feature>
<keyword evidence="1" id="KW-1133">Transmembrane helix</keyword>
<sequence>MESRERVSRASMPVRATGYGLVAAFCTYAAVALFLGIHIASTAHVTVTGVGLEALFLGTLGDFLSAHAGVTDGVVMGVAGVGVVPGVVYYLVPPVSLCWCAVRTVEPDAPRQKAAVQGAAIVLGYAPAVGLVLATLSGSADFVFVALDPAEATLLAGVTYPLVFGGVGGLLANLRLQDGRT</sequence>
<dbReference type="RefSeq" id="WP_092698345.1">
    <property type="nucleotide sequence ID" value="NZ_FNFC01000001.1"/>
</dbReference>
<evidence type="ECO:0000313" key="4">
    <source>
        <dbReference type="Proteomes" id="UP000198856"/>
    </source>
</evidence>
<evidence type="ECO:0000256" key="1">
    <source>
        <dbReference type="SAM" id="Phobius"/>
    </source>
</evidence>
<proteinExistence type="predicted"/>
<keyword evidence="1" id="KW-0472">Membrane</keyword>
<evidence type="ECO:0000259" key="2">
    <source>
        <dbReference type="Pfam" id="PF25933"/>
    </source>
</evidence>
<evidence type="ECO:0000313" key="3">
    <source>
        <dbReference type="EMBL" id="SDJ20266.1"/>
    </source>
</evidence>
<dbReference type="AlphaFoldDB" id="A0A1G8RTI5"/>
<feature type="transmembrane region" description="Helical" evidence="1">
    <location>
        <begin position="154"/>
        <end position="174"/>
    </location>
</feature>
<organism evidence="3 4">
    <name type="scientific">Halovenus aranensis</name>
    <dbReference type="NCBI Taxonomy" id="890420"/>
    <lineage>
        <taxon>Archaea</taxon>
        <taxon>Methanobacteriati</taxon>
        <taxon>Methanobacteriota</taxon>
        <taxon>Stenosarchaea group</taxon>
        <taxon>Halobacteria</taxon>
        <taxon>Halobacteriales</taxon>
        <taxon>Haloarculaceae</taxon>
        <taxon>Halovenus</taxon>
    </lineage>
</organism>
<keyword evidence="4" id="KW-1185">Reference proteome</keyword>
<dbReference type="EMBL" id="FNFC01000001">
    <property type="protein sequence ID" value="SDJ20266.1"/>
    <property type="molecule type" value="Genomic_DNA"/>
</dbReference>
<reference evidence="3 4" key="1">
    <citation type="submission" date="2016-10" db="EMBL/GenBank/DDBJ databases">
        <authorList>
            <person name="de Groot N.N."/>
        </authorList>
    </citation>
    <scope>NUCLEOTIDE SEQUENCE [LARGE SCALE GENOMIC DNA]</scope>
    <source>
        <strain evidence="3 4">IBRC-M10015</strain>
    </source>
</reference>
<protein>
    <recommendedName>
        <fullName evidence="2">DUF7978 domain-containing protein</fullName>
    </recommendedName>
</protein>
<feature type="transmembrane region" description="Helical" evidence="1">
    <location>
        <begin position="114"/>
        <end position="134"/>
    </location>
</feature>
<keyword evidence="1" id="KW-0812">Transmembrane</keyword>
<feature type="transmembrane region" description="Helical" evidence="1">
    <location>
        <begin position="21"/>
        <end position="40"/>
    </location>
</feature>
<accession>A0A1G8RTI5</accession>
<gene>
    <name evidence="3" type="ORF">SAMN05216226_101112</name>
</gene>
<dbReference type="InterPro" id="IPR058284">
    <property type="entry name" value="DUF7978"/>
</dbReference>
<feature type="domain" description="DUF7978" evidence="2">
    <location>
        <begin position="4"/>
        <end position="174"/>
    </location>
</feature>
<name>A0A1G8RTI5_9EURY</name>
<dbReference type="Pfam" id="PF25933">
    <property type="entry name" value="DUF7978"/>
    <property type="match status" value="1"/>
</dbReference>
<dbReference type="Proteomes" id="UP000198856">
    <property type="component" value="Unassembled WGS sequence"/>
</dbReference>